<accession>A0AAU9K9F5</accession>
<gene>
    <name evidence="2" type="ORF">BSTOLATCC_MIC55715</name>
</gene>
<evidence type="ECO:0000256" key="1">
    <source>
        <dbReference type="SAM" id="Coils"/>
    </source>
</evidence>
<dbReference type="AlphaFoldDB" id="A0AAU9K9F5"/>
<evidence type="ECO:0000313" key="3">
    <source>
        <dbReference type="Proteomes" id="UP001162131"/>
    </source>
</evidence>
<dbReference type="EMBL" id="CAJZBQ010000054">
    <property type="protein sequence ID" value="CAG9332264.1"/>
    <property type="molecule type" value="Genomic_DNA"/>
</dbReference>
<reference evidence="2" key="1">
    <citation type="submission" date="2021-09" db="EMBL/GenBank/DDBJ databases">
        <authorList>
            <consortium name="AG Swart"/>
            <person name="Singh M."/>
            <person name="Singh A."/>
            <person name="Seah K."/>
            <person name="Emmerich C."/>
        </authorList>
    </citation>
    <scope>NUCLEOTIDE SEQUENCE</scope>
    <source>
        <strain evidence="2">ATCC30299</strain>
    </source>
</reference>
<keyword evidence="1" id="KW-0175">Coiled coil</keyword>
<evidence type="ECO:0000313" key="2">
    <source>
        <dbReference type="EMBL" id="CAG9332264.1"/>
    </source>
</evidence>
<protein>
    <recommendedName>
        <fullName evidence="4">Thyroid transcription factor 1-associated protein 26</fullName>
    </recommendedName>
</protein>
<evidence type="ECO:0008006" key="4">
    <source>
        <dbReference type="Google" id="ProtNLM"/>
    </source>
</evidence>
<dbReference type="Proteomes" id="UP001162131">
    <property type="component" value="Unassembled WGS sequence"/>
</dbReference>
<organism evidence="2 3">
    <name type="scientific">Blepharisma stoltei</name>
    <dbReference type="NCBI Taxonomy" id="1481888"/>
    <lineage>
        <taxon>Eukaryota</taxon>
        <taxon>Sar</taxon>
        <taxon>Alveolata</taxon>
        <taxon>Ciliophora</taxon>
        <taxon>Postciliodesmatophora</taxon>
        <taxon>Heterotrichea</taxon>
        <taxon>Heterotrichida</taxon>
        <taxon>Blepharismidae</taxon>
        <taxon>Blepharisma</taxon>
    </lineage>
</organism>
<feature type="coiled-coil region" evidence="1">
    <location>
        <begin position="70"/>
        <end position="102"/>
    </location>
</feature>
<name>A0AAU9K9F5_9CILI</name>
<proteinExistence type="predicted"/>
<comment type="caution">
    <text evidence="2">The sequence shown here is derived from an EMBL/GenBank/DDBJ whole genome shotgun (WGS) entry which is preliminary data.</text>
</comment>
<sequence length="131" mass="15478">MKNPSLKHKLGQRKVKHFKEKKIKEEAKQIEVLEAPDRFKHLYKEMSGGEKARGNELPKPNRFSKSLTYREKAKKEKEKQIKQKAYEERKKHEKEKQKFKTAHLLSAKTKKGQPKLGNLMMHICDKLGVKK</sequence>
<keyword evidence="3" id="KW-1185">Reference proteome</keyword>